<dbReference type="KEGG" id="mox:DAMO_1590"/>
<dbReference type="EMBL" id="FP565575">
    <property type="protein sequence ID" value="CBE68650.1"/>
    <property type="molecule type" value="Genomic_DNA"/>
</dbReference>
<dbReference type="STRING" id="671143.DAMO_1590"/>
<evidence type="ECO:0000256" key="4">
    <source>
        <dbReference type="ARBA" id="ARBA00022692"/>
    </source>
</evidence>
<dbReference type="PRINTS" id="PR01386">
    <property type="entry name" value="CCMCBIOGNSIS"/>
</dbReference>
<feature type="transmembrane region" description="Helical" evidence="8">
    <location>
        <begin position="85"/>
        <end position="105"/>
    </location>
</feature>
<evidence type="ECO:0000256" key="7">
    <source>
        <dbReference type="ARBA" id="ARBA00023136"/>
    </source>
</evidence>
<dbReference type="Proteomes" id="UP000006898">
    <property type="component" value="Chromosome"/>
</dbReference>
<dbReference type="GO" id="GO:0017004">
    <property type="term" value="P:cytochrome complex assembly"/>
    <property type="evidence" value="ECO:0007669"/>
    <property type="project" value="UniProtKB-KW"/>
</dbReference>
<dbReference type="PANTHER" id="PTHR30071">
    <property type="entry name" value="HEME EXPORTER PROTEIN C"/>
    <property type="match status" value="1"/>
</dbReference>
<protein>
    <recommendedName>
        <fullName evidence="3">Heme exporter protein C</fullName>
    </recommendedName>
</protein>
<comment type="subcellular location">
    <subcellularLocation>
        <location evidence="1">Membrane</location>
        <topology evidence="1">Multi-pass membrane protein</topology>
    </subcellularLocation>
</comment>
<evidence type="ECO:0000259" key="9">
    <source>
        <dbReference type="Pfam" id="PF01578"/>
    </source>
</evidence>
<proteinExistence type="inferred from homology"/>
<evidence type="ECO:0000256" key="8">
    <source>
        <dbReference type="SAM" id="Phobius"/>
    </source>
</evidence>
<dbReference type="HOGENOM" id="CLU_066538_1_0_0"/>
<name>D5MFW9_METO1</name>
<organism evidence="10 11">
    <name type="scientific">Methylomirabilis oxygeniifera</name>
    <dbReference type="NCBI Taxonomy" id="671143"/>
    <lineage>
        <taxon>Bacteria</taxon>
        <taxon>Candidatus Methylomirabilota</taxon>
        <taxon>Candidatus Methylomirabilia</taxon>
        <taxon>Candidatus Methylomirabilales</taxon>
        <taxon>Candidatus Methylomirabilaceae</taxon>
        <taxon>Candidatus Methylomirabilis</taxon>
    </lineage>
</organism>
<keyword evidence="5" id="KW-0201">Cytochrome c-type biogenesis</keyword>
<evidence type="ECO:0000313" key="10">
    <source>
        <dbReference type="EMBL" id="CBE68650.1"/>
    </source>
</evidence>
<feature type="transmembrane region" description="Helical" evidence="8">
    <location>
        <begin position="193"/>
        <end position="211"/>
    </location>
</feature>
<keyword evidence="7 8" id="KW-0472">Membrane</keyword>
<dbReference type="GO" id="GO:0015232">
    <property type="term" value="F:heme transmembrane transporter activity"/>
    <property type="evidence" value="ECO:0007669"/>
    <property type="project" value="InterPro"/>
</dbReference>
<dbReference type="GO" id="GO:0005886">
    <property type="term" value="C:plasma membrane"/>
    <property type="evidence" value="ECO:0007669"/>
    <property type="project" value="TreeGrafter"/>
</dbReference>
<feature type="transmembrane region" description="Helical" evidence="8">
    <location>
        <begin position="117"/>
        <end position="135"/>
    </location>
</feature>
<feature type="transmembrane region" description="Helical" evidence="8">
    <location>
        <begin position="147"/>
        <end position="173"/>
    </location>
</feature>
<dbReference type="InterPro" id="IPR003557">
    <property type="entry name" value="Cyt_c_biogenesis_CcmC"/>
</dbReference>
<dbReference type="Pfam" id="PF01578">
    <property type="entry name" value="Cytochrom_C_asm"/>
    <property type="match status" value="1"/>
</dbReference>
<evidence type="ECO:0000313" key="11">
    <source>
        <dbReference type="Proteomes" id="UP000006898"/>
    </source>
</evidence>
<evidence type="ECO:0000256" key="2">
    <source>
        <dbReference type="ARBA" id="ARBA00005840"/>
    </source>
</evidence>
<dbReference type="eggNOG" id="COG0755">
    <property type="taxonomic scope" value="Bacteria"/>
</dbReference>
<evidence type="ECO:0000256" key="1">
    <source>
        <dbReference type="ARBA" id="ARBA00004141"/>
    </source>
</evidence>
<dbReference type="PATRIC" id="fig|671143.5.peg.1397"/>
<feature type="transmembrane region" description="Helical" evidence="8">
    <location>
        <begin position="14"/>
        <end position="34"/>
    </location>
</feature>
<dbReference type="InterPro" id="IPR045062">
    <property type="entry name" value="Cyt_c_biogenesis_CcsA/CcmC"/>
</dbReference>
<sequence length="232" mass="25866">MVQGGMIGRSCERAVGILTVIGLVVGLYIAFVYAPADAVQGEVQRLMYLHVPLILISYLAFFVVFVASILYLWRRDRQYDAIAHSSVEIGVLFTALAIAVGSIWGRPTWGVWWTWDARLTTTAILLLMFLGYLMLRVLVEDPLRGATFGAVLGIIGFLDIPIIHMSVVWWRTLHQPASMLKPGPSTVALDMQVALYANLVAFGLLYAYLLIKRLQIESARAELLRLQMELLG</sequence>
<reference evidence="10 11" key="1">
    <citation type="journal article" date="2010" name="Nature">
        <title>Nitrite-driven anaerobic methane oxidation by oxygenic bacteria.</title>
        <authorList>
            <person name="Ettwig K.F."/>
            <person name="Butler M.K."/>
            <person name="Le Paslier D."/>
            <person name="Pelletier E."/>
            <person name="Mangenot S."/>
            <person name="Kuypers M.M.M."/>
            <person name="Schreiber F."/>
            <person name="Dutilh B.E."/>
            <person name="Zedelius J."/>
            <person name="de Beer D."/>
            <person name="Gloerich J."/>
            <person name="Wessels H.J.C.T."/>
            <person name="van Allen T."/>
            <person name="Luesken F."/>
            <person name="Wu M."/>
            <person name="van de Pas-Schoonen K.T."/>
            <person name="Op den Camp H.J.M."/>
            <person name="Janssen-Megens E.M."/>
            <person name="Francoijs K-J."/>
            <person name="Stunnenberg H."/>
            <person name="Weissenbach J."/>
            <person name="Jetten M.S.M."/>
            <person name="Strous M."/>
        </authorList>
    </citation>
    <scope>NUCLEOTIDE SEQUENCE [LARGE SCALE GENOMIC DNA]</scope>
</reference>
<accession>D5MFW9</accession>
<dbReference type="AlphaFoldDB" id="D5MFW9"/>
<evidence type="ECO:0000256" key="3">
    <source>
        <dbReference type="ARBA" id="ARBA00016463"/>
    </source>
</evidence>
<dbReference type="InterPro" id="IPR002541">
    <property type="entry name" value="Cyt_c_assembly"/>
</dbReference>
<feature type="domain" description="Cytochrome c assembly protein" evidence="9">
    <location>
        <begin position="17"/>
        <end position="174"/>
    </location>
</feature>
<evidence type="ECO:0000256" key="5">
    <source>
        <dbReference type="ARBA" id="ARBA00022748"/>
    </source>
</evidence>
<dbReference type="GO" id="GO:0020037">
    <property type="term" value="F:heme binding"/>
    <property type="evidence" value="ECO:0007669"/>
    <property type="project" value="InterPro"/>
</dbReference>
<feature type="transmembrane region" description="Helical" evidence="8">
    <location>
        <begin position="46"/>
        <end position="73"/>
    </location>
</feature>
<keyword evidence="6 8" id="KW-1133">Transmembrane helix</keyword>
<gene>
    <name evidence="10" type="primary">ccmC</name>
    <name evidence="10" type="ORF">DAMO_1590</name>
</gene>
<dbReference type="PANTHER" id="PTHR30071:SF1">
    <property type="entry name" value="CYTOCHROME B_B6 PROTEIN-RELATED"/>
    <property type="match status" value="1"/>
</dbReference>
<keyword evidence="4 8" id="KW-0812">Transmembrane</keyword>
<evidence type="ECO:0000256" key="6">
    <source>
        <dbReference type="ARBA" id="ARBA00022989"/>
    </source>
</evidence>
<comment type="similarity">
    <text evidence="2">Belongs to the CcmC/CycZ/HelC family.</text>
</comment>